<dbReference type="SUPFAM" id="SSF48208">
    <property type="entry name" value="Six-hairpin glycosidases"/>
    <property type="match status" value="1"/>
</dbReference>
<gene>
    <name evidence="3" type="ORF">BDN70DRAFT_403644</name>
</gene>
<dbReference type="EMBL" id="MU155162">
    <property type="protein sequence ID" value="KAF9482737.1"/>
    <property type="molecule type" value="Genomic_DNA"/>
</dbReference>
<dbReference type="Pfam" id="PF07470">
    <property type="entry name" value="Glyco_hydro_88"/>
    <property type="match status" value="1"/>
</dbReference>
<dbReference type="GO" id="GO:0005975">
    <property type="term" value="P:carbohydrate metabolic process"/>
    <property type="evidence" value="ECO:0007669"/>
    <property type="project" value="InterPro"/>
</dbReference>
<dbReference type="PANTHER" id="PTHR41814">
    <property type="entry name" value="EXPRESSED PROTEIN"/>
    <property type="match status" value="1"/>
</dbReference>
<sequence>MVKLDSAILPAINILSATIAEFNTYPYTPGFNVKNVVNLAQTLPTHSWEFGTSAEALLELHNPELSVFGETPFPVLSLPQSQVKALAYAAKHTDFGAGYAALSKGNGASGDPASLGVSAVMLGKTEPKFATAANETVDGLLNDVPRYWNGAISHRANYAELWADFMYMVPPFLAYYAADKEDVDLLQTSVKQCQLYRQILQSNNSGALDGVWMHIQGPQSEDTGFWSTGNAWAAAGMSRVLATVTKAPFISDLPWRTQAIGQLTQYIKEIVDGVMKAPMDNGLLRNYLNDVSGSGHGFGEISGSSLIAATIYRMAVLQPDSFGADYVAFADGIRATLSGNDKNDNSYITSEGTATPAVNPMAWKDTTPFTKGSPEGQAFVVLMYAGWRDCVNAKICSAVSPSIPSTPVTKRSTHSRLRRHMAGHSHGSA</sequence>
<dbReference type="InterPro" id="IPR012341">
    <property type="entry name" value="6hp_glycosidase-like_sf"/>
</dbReference>
<evidence type="ECO:0000313" key="3">
    <source>
        <dbReference type="EMBL" id="KAF9482737.1"/>
    </source>
</evidence>
<dbReference type="PANTHER" id="PTHR41814:SF1">
    <property type="entry name" value="CELLULASE"/>
    <property type="match status" value="1"/>
</dbReference>
<organism evidence="3 4">
    <name type="scientific">Pholiota conissans</name>
    <dbReference type="NCBI Taxonomy" id="109636"/>
    <lineage>
        <taxon>Eukaryota</taxon>
        <taxon>Fungi</taxon>
        <taxon>Dikarya</taxon>
        <taxon>Basidiomycota</taxon>
        <taxon>Agaricomycotina</taxon>
        <taxon>Agaricomycetes</taxon>
        <taxon>Agaricomycetidae</taxon>
        <taxon>Agaricales</taxon>
        <taxon>Agaricineae</taxon>
        <taxon>Strophariaceae</taxon>
        <taxon>Pholiota</taxon>
    </lineage>
</organism>
<reference evidence="3" key="1">
    <citation type="submission" date="2020-11" db="EMBL/GenBank/DDBJ databases">
        <authorList>
            <consortium name="DOE Joint Genome Institute"/>
            <person name="Ahrendt S."/>
            <person name="Riley R."/>
            <person name="Andreopoulos W."/>
            <person name="Labutti K."/>
            <person name="Pangilinan J."/>
            <person name="Ruiz-Duenas F.J."/>
            <person name="Barrasa J.M."/>
            <person name="Sanchez-Garcia M."/>
            <person name="Camarero S."/>
            <person name="Miyauchi S."/>
            <person name="Serrano A."/>
            <person name="Linde D."/>
            <person name="Babiker R."/>
            <person name="Drula E."/>
            <person name="Ayuso-Fernandez I."/>
            <person name="Pacheco R."/>
            <person name="Padilla G."/>
            <person name="Ferreira P."/>
            <person name="Barriuso J."/>
            <person name="Kellner H."/>
            <person name="Castanera R."/>
            <person name="Alfaro M."/>
            <person name="Ramirez L."/>
            <person name="Pisabarro A.G."/>
            <person name="Kuo A."/>
            <person name="Tritt A."/>
            <person name="Lipzen A."/>
            <person name="He G."/>
            <person name="Yan M."/>
            <person name="Ng V."/>
            <person name="Cullen D."/>
            <person name="Martin F."/>
            <person name="Rosso M.-N."/>
            <person name="Henrissat B."/>
            <person name="Hibbett D."/>
            <person name="Martinez A.T."/>
            <person name="Grigoriev I.V."/>
        </authorList>
    </citation>
    <scope>NUCLEOTIDE SEQUENCE</scope>
    <source>
        <strain evidence="3">CIRM-BRFM 674</strain>
    </source>
</reference>
<name>A0A9P6CXA1_9AGAR</name>
<dbReference type="InterPro" id="IPR010905">
    <property type="entry name" value="Glyco_hydro_88"/>
</dbReference>
<evidence type="ECO:0000313" key="4">
    <source>
        <dbReference type="Proteomes" id="UP000807469"/>
    </source>
</evidence>
<dbReference type="GO" id="GO:0016787">
    <property type="term" value="F:hydrolase activity"/>
    <property type="evidence" value="ECO:0007669"/>
    <property type="project" value="UniProtKB-KW"/>
</dbReference>
<dbReference type="Proteomes" id="UP000807469">
    <property type="component" value="Unassembled WGS sequence"/>
</dbReference>
<dbReference type="AlphaFoldDB" id="A0A9P6CXA1"/>
<feature type="compositionally biased region" description="Basic residues" evidence="2">
    <location>
        <begin position="411"/>
        <end position="423"/>
    </location>
</feature>
<keyword evidence="1" id="KW-0378">Hydrolase</keyword>
<evidence type="ECO:0000256" key="1">
    <source>
        <dbReference type="ARBA" id="ARBA00022801"/>
    </source>
</evidence>
<feature type="region of interest" description="Disordered" evidence="2">
    <location>
        <begin position="403"/>
        <end position="429"/>
    </location>
</feature>
<evidence type="ECO:0000256" key="2">
    <source>
        <dbReference type="SAM" id="MobiDB-lite"/>
    </source>
</evidence>
<proteinExistence type="predicted"/>
<dbReference type="Gene3D" id="1.50.10.10">
    <property type="match status" value="1"/>
</dbReference>
<evidence type="ECO:0008006" key="5">
    <source>
        <dbReference type="Google" id="ProtNLM"/>
    </source>
</evidence>
<comment type="caution">
    <text evidence="3">The sequence shown here is derived from an EMBL/GenBank/DDBJ whole genome shotgun (WGS) entry which is preliminary data.</text>
</comment>
<accession>A0A9P6CXA1</accession>
<keyword evidence="4" id="KW-1185">Reference proteome</keyword>
<protein>
    <recommendedName>
        <fullName evidence="5">Glycoside hydrolase family 105 protein</fullName>
    </recommendedName>
</protein>
<dbReference type="OrthoDB" id="4138492at2759"/>
<dbReference type="InterPro" id="IPR008928">
    <property type="entry name" value="6-hairpin_glycosidase_sf"/>
</dbReference>